<feature type="transmembrane region" description="Helical" evidence="1">
    <location>
        <begin position="179"/>
        <end position="195"/>
    </location>
</feature>
<keyword evidence="1" id="KW-0812">Transmembrane</keyword>
<dbReference type="CDD" id="cd01060">
    <property type="entry name" value="Membrane-FADS-like"/>
    <property type="match status" value="1"/>
</dbReference>
<dbReference type="InterPro" id="IPR005804">
    <property type="entry name" value="FA_desaturase_dom"/>
</dbReference>
<dbReference type="EMBL" id="CP036339">
    <property type="protein sequence ID" value="QDT71865.1"/>
    <property type="molecule type" value="Genomic_DNA"/>
</dbReference>
<dbReference type="AlphaFoldDB" id="A0A517TU15"/>
<feature type="transmembrane region" description="Helical" evidence="1">
    <location>
        <begin position="25"/>
        <end position="47"/>
    </location>
</feature>
<dbReference type="Proteomes" id="UP000317909">
    <property type="component" value="Chromosome"/>
</dbReference>
<feature type="transmembrane region" description="Helical" evidence="1">
    <location>
        <begin position="53"/>
        <end position="74"/>
    </location>
</feature>
<organism evidence="3 4">
    <name type="scientific">Lacipirellula limnantheis</name>
    <dbReference type="NCBI Taxonomy" id="2528024"/>
    <lineage>
        <taxon>Bacteria</taxon>
        <taxon>Pseudomonadati</taxon>
        <taxon>Planctomycetota</taxon>
        <taxon>Planctomycetia</taxon>
        <taxon>Pirellulales</taxon>
        <taxon>Lacipirellulaceae</taxon>
        <taxon>Lacipirellula</taxon>
    </lineage>
</organism>
<feature type="domain" description="Fatty acid desaturase" evidence="2">
    <location>
        <begin position="52"/>
        <end position="278"/>
    </location>
</feature>
<keyword evidence="4" id="KW-1185">Reference proteome</keyword>
<sequence length="352" mass="39900">MASVTQFTPDEERSLAEKHTLPRMLSIPLAGLGMALNGLLMTGVVAWDQATPWMVGLLVAFTASMMFCWTSALHEAAHQTLFKSRALSVWCGRLLGTMMFTPYTAYREVHIRHHAYLNTPRDWELWPYSDPNASLGFRRAFVWFDLLCGIASGPIIYGRIYFHRNSPIKSAAVRREIRNEYIAIAALWGGIWLYVGLTHQWASHLIVVILPMYIAAFMQTFRKFTEHLGMASFDPLQGTRTVLPRKWLLRLSSFLNFDIFIHGPHHRHPRLTHTTLEDKLCEYQRENPDVVYPAYERYWKAMLAMFPSMIFNPGCGVNAGNTDAHFAAPGEAEDFASDVVPSAGKAAMRSAS</sequence>
<evidence type="ECO:0000313" key="4">
    <source>
        <dbReference type="Proteomes" id="UP000317909"/>
    </source>
</evidence>
<dbReference type="OrthoDB" id="214298at2"/>
<reference evidence="3 4" key="1">
    <citation type="submission" date="2019-02" db="EMBL/GenBank/DDBJ databases">
        <title>Deep-cultivation of Planctomycetes and their phenomic and genomic characterization uncovers novel biology.</title>
        <authorList>
            <person name="Wiegand S."/>
            <person name="Jogler M."/>
            <person name="Boedeker C."/>
            <person name="Pinto D."/>
            <person name="Vollmers J."/>
            <person name="Rivas-Marin E."/>
            <person name="Kohn T."/>
            <person name="Peeters S.H."/>
            <person name="Heuer A."/>
            <person name="Rast P."/>
            <person name="Oberbeckmann S."/>
            <person name="Bunk B."/>
            <person name="Jeske O."/>
            <person name="Meyerdierks A."/>
            <person name="Storesund J.E."/>
            <person name="Kallscheuer N."/>
            <person name="Luecker S."/>
            <person name="Lage O.M."/>
            <person name="Pohl T."/>
            <person name="Merkel B.J."/>
            <person name="Hornburger P."/>
            <person name="Mueller R.-W."/>
            <person name="Bruemmer F."/>
            <person name="Labrenz M."/>
            <person name="Spormann A.M."/>
            <person name="Op den Camp H."/>
            <person name="Overmann J."/>
            <person name="Amann R."/>
            <person name="Jetten M.S.M."/>
            <person name="Mascher T."/>
            <person name="Medema M.H."/>
            <person name="Devos D.P."/>
            <person name="Kaster A.-K."/>
            <person name="Ovreas L."/>
            <person name="Rohde M."/>
            <person name="Galperin M.Y."/>
            <person name="Jogler C."/>
        </authorList>
    </citation>
    <scope>NUCLEOTIDE SEQUENCE [LARGE SCALE GENOMIC DNA]</scope>
    <source>
        <strain evidence="3 4">I41</strain>
    </source>
</reference>
<dbReference type="GO" id="GO:0006629">
    <property type="term" value="P:lipid metabolic process"/>
    <property type="evidence" value="ECO:0007669"/>
    <property type="project" value="InterPro"/>
</dbReference>
<evidence type="ECO:0000256" key="1">
    <source>
        <dbReference type="SAM" id="Phobius"/>
    </source>
</evidence>
<feature type="transmembrane region" description="Helical" evidence="1">
    <location>
        <begin position="201"/>
        <end position="221"/>
    </location>
</feature>
<keyword evidence="1" id="KW-0472">Membrane</keyword>
<evidence type="ECO:0000259" key="2">
    <source>
        <dbReference type="Pfam" id="PF00487"/>
    </source>
</evidence>
<dbReference type="KEGG" id="llh:I41_10260"/>
<name>A0A517TU15_9BACT</name>
<protein>
    <submittedName>
        <fullName evidence="3">Fatty acid desaturase</fullName>
    </submittedName>
</protein>
<dbReference type="Pfam" id="PF00487">
    <property type="entry name" value="FA_desaturase"/>
    <property type="match status" value="1"/>
</dbReference>
<keyword evidence="1" id="KW-1133">Transmembrane helix</keyword>
<accession>A0A517TU15</accession>
<feature type="transmembrane region" description="Helical" evidence="1">
    <location>
        <begin position="86"/>
        <end position="106"/>
    </location>
</feature>
<proteinExistence type="predicted"/>
<gene>
    <name evidence="3" type="ORF">I41_10260</name>
</gene>
<evidence type="ECO:0000313" key="3">
    <source>
        <dbReference type="EMBL" id="QDT71865.1"/>
    </source>
</evidence>
<feature type="transmembrane region" description="Helical" evidence="1">
    <location>
        <begin position="140"/>
        <end position="158"/>
    </location>
</feature>